<dbReference type="InterPro" id="IPR047140">
    <property type="entry name" value="LabA"/>
</dbReference>
<comment type="caution">
    <text evidence="2">The sequence shown here is derived from an EMBL/GenBank/DDBJ whole genome shotgun (WGS) entry which is preliminary data.</text>
</comment>
<name>A0A1F7J0R4_9BACT</name>
<dbReference type="Pfam" id="PF01936">
    <property type="entry name" value="NYN"/>
    <property type="match status" value="1"/>
</dbReference>
<dbReference type="Gene3D" id="3.40.50.1010">
    <property type="entry name" value="5'-nuclease"/>
    <property type="match status" value="1"/>
</dbReference>
<dbReference type="PANTHER" id="PTHR35458">
    <property type="entry name" value="SLR0755 PROTEIN"/>
    <property type="match status" value="1"/>
</dbReference>
<accession>A0A1F7J0R4</accession>
<dbReference type="PANTHER" id="PTHR35458:SF8">
    <property type="entry name" value="SLR0650 PROTEIN"/>
    <property type="match status" value="1"/>
</dbReference>
<gene>
    <name evidence="2" type="ORF">A3A93_00355</name>
</gene>
<reference evidence="2 3" key="1">
    <citation type="journal article" date="2016" name="Nat. Commun.">
        <title>Thousands of microbial genomes shed light on interconnected biogeochemical processes in an aquifer system.</title>
        <authorList>
            <person name="Anantharaman K."/>
            <person name="Brown C.T."/>
            <person name="Hug L.A."/>
            <person name="Sharon I."/>
            <person name="Castelle C.J."/>
            <person name="Probst A.J."/>
            <person name="Thomas B.C."/>
            <person name="Singh A."/>
            <person name="Wilkins M.J."/>
            <person name="Karaoz U."/>
            <person name="Brodie E.L."/>
            <person name="Williams K.H."/>
            <person name="Hubbard S.S."/>
            <person name="Banfield J.F."/>
        </authorList>
    </citation>
    <scope>NUCLEOTIDE SEQUENCE [LARGE SCALE GENOMIC DNA]</scope>
</reference>
<feature type="domain" description="NYN" evidence="1">
    <location>
        <begin position="4"/>
        <end position="162"/>
    </location>
</feature>
<evidence type="ECO:0000259" key="1">
    <source>
        <dbReference type="Pfam" id="PF01936"/>
    </source>
</evidence>
<dbReference type="STRING" id="1802061.A3A93_00355"/>
<dbReference type="InterPro" id="IPR021139">
    <property type="entry name" value="NYN"/>
</dbReference>
<evidence type="ECO:0000313" key="2">
    <source>
        <dbReference type="EMBL" id="OGK49207.1"/>
    </source>
</evidence>
<evidence type="ECO:0000313" key="3">
    <source>
        <dbReference type="Proteomes" id="UP000177141"/>
    </source>
</evidence>
<dbReference type="GO" id="GO:0004540">
    <property type="term" value="F:RNA nuclease activity"/>
    <property type="evidence" value="ECO:0007669"/>
    <property type="project" value="InterPro"/>
</dbReference>
<protein>
    <recommendedName>
        <fullName evidence="1">NYN domain-containing protein</fullName>
    </recommendedName>
</protein>
<organism evidence="2 3">
    <name type="scientific">Candidatus Roizmanbacteria bacterium RIFCSPLOWO2_01_FULL_38_12</name>
    <dbReference type="NCBI Taxonomy" id="1802061"/>
    <lineage>
        <taxon>Bacteria</taxon>
        <taxon>Candidatus Roizmaniibacteriota</taxon>
    </lineage>
</organism>
<dbReference type="Proteomes" id="UP000177141">
    <property type="component" value="Unassembled WGS sequence"/>
</dbReference>
<sequence length="175" mass="20384">MKRIIIQFDGSNFYNKVKRIAPEIHLTRYSYCDLATFLEKNKTHRITYYVGEVKKYHKNKKSERLYANQQSLFSNLRKQGVQIKLGFLLKSDGVFHEKGVDVQIAADMIYGALKNEYDTCYLISSDTDLLPAIKIVRHERKKVVYVGFENYVSRALLKNCSSSQVLKKEDILKFA</sequence>
<dbReference type="AlphaFoldDB" id="A0A1F7J0R4"/>
<proteinExistence type="predicted"/>
<dbReference type="EMBL" id="MGAL01000003">
    <property type="protein sequence ID" value="OGK49207.1"/>
    <property type="molecule type" value="Genomic_DNA"/>
</dbReference>